<proteinExistence type="predicted"/>
<dbReference type="EMBL" id="PJQY01001397">
    <property type="protein sequence ID" value="PQQ02948.1"/>
    <property type="molecule type" value="Genomic_DNA"/>
</dbReference>
<protein>
    <submittedName>
        <fullName evidence="1">Uncharacterized protein</fullName>
    </submittedName>
</protein>
<keyword evidence="2" id="KW-1185">Reference proteome</keyword>
<dbReference type="AlphaFoldDB" id="A0A314YEV4"/>
<sequence length="51" mass="6124">MSFVDMLRERNKLYGTIKFVDISSGDYSQRRIKGWTIKLMFMKVYMKNILA</sequence>
<gene>
    <name evidence="1" type="ORF">Pyn_11838</name>
</gene>
<reference evidence="1 2" key="1">
    <citation type="submission" date="2018-02" db="EMBL/GenBank/DDBJ databases">
        <title>Draft genome of wild Prunus yedoensis var. nudiflora.</title>
        <authorList>
            <person name="Baek S."/>
            <person name="Kim J.-H."/>
            <person name="Choi K."/>
            <person name="Kim G.-B."/>
            <person name="Cho A."/>
            <person name="Jang H."/>
            <person name="Shin C.-H."/>
            <person name="Yu H.-J."/>
            <person name="Mun J.-H."/>
        </authorList>
    </citation>
    <scope>NUCLEOTIDE SEQUENCE [LARGE SCALE GENOMIC DNA]</scope>
    <source>
        <strain evidence="2">cv. Jeju island</strain>
        <tissue evidence="1">Leaf</tissue>
    </source>
</reference>
<name>A0A314YEV4_PRUYE</name>
<evidence type="ECO:0000313" key="2">
    <source>
        <dbReference type="Proteomes" id="UP000250321"/>
    </source>
</evidence>
<accession>A0A314YEV4</accession>
<evidence type="ECO:0000313" key="1">
    <source>
        <dbReference type="EMBL" id="PQQ02948.1"/>
    </source>
</evidence>
<dbReference type="Proteomes" id="UP000250321">
    <property type="component" value="Unassembled WGS sequence"/>
</dbReference>
<dbReference type="OrthoDB" id="441708at2759"/>
<comment type="caution">
    <text evidence="1">The sequence shown here is derived from an EMBL/GenBank/DDBJ whole genome shotgun (WGS) entry which is preliminary data.</text>
</comment>
<organism evidence="1 2">
    <name type="scientific">Prunus yedoensis var. nudiflora</name>
    <dbReference type="NCBI Taxonomy" id="2094558"/>
    <lineage>
        <taxon>Eukaryota</taxon>
        <taxon>Viridiplantae</taxon>
        <taxon>Streptophyta</taxon>
        <taxon>Embryophyta</taxon>
        <taxon>Tracheophyta</taxon>
        <taxon>Spermatophyta</taxon>
        <taxon>Magnoliopsida</taxon>
        <taxon>eudicotyledons</taxon>
        <taxon>Gunneridae</taxon>
        <taxon>Pentapetalae</taxon>
        <taxon>rosids</taxon>
        <taxon>fabids</taxon>
        <taxon>Rosales</taxon>
        <taxon>Rosaceae</taxon>
        <taxon>Amygdaloideae</taxon>
        <taxon>Amygdaleae</taxon>
        <taxon>Prunus</taxon>
    </lineage>
</organism>